<keyword evidence="3" id="KW-1185">Reference proteome</keyword>
<keyword evidence="1" id="KW-0812">Transmembrane</keyword>
<reference evidence="2" key="1">
    <citation type="submission" date="2020-11" db="EMBL/GenBank/DDBJ databases">
        <authorList>
            <consortium name="DOE Joint Genome Institute"/>
            <person name="Ahrendt S."/>
            <person name="Riley R."/>
            <person name="Andreopoulos W."/>
            <person name="Labutti K."/>
            <person name="Pangilinan J."/>
            <person name="Ruiz-Duenas F.J."/>
            <person name="Barrasa J.M."/>
            <person name="Sanchez-Garcia M."/>
            <person name="Camarero S."/>
            <person name="Miyauchi S."/>
            <person name="Serrano A."/>
            <person name="Linde D."/>
            <person name="Babiker R."/>
            <person name="Drula E."/>
            <person name="Ayuso-Fernandez I."/>
            <person name="Pacheco R."/>
            <person name="Padilla G."/>
            <person name="Ferreira P."/>
            <person name="Barriuso J."/>
            <person name="Kellner H."/>
            <person name="Castanera R."/>
            <person name="Alfaro M."/>
            <person name="Ramirez L."/>
            <person name="Pisabarro A.G."/>
            <person name="Kuo A."/>
            <person name="Tritt A."/>
            <person name="Lipzen A."/>
            <person name="He G."/>
            <person name="Yan M."/>
            <person name="Ng V."/>
            <person name="Cullen D."/>
            <person name="Martin F."/>
            <person name="Rosso M.-N."/>
            <person name="Henrissat B."/>
            <person name="Hibbett D."/>
            <person name="Martinez A.T."/>
            <person name="Grigoriev I.V."/>
        </authorList>
    </citation>
    <scope>NUCLEOTIDE SEQUENCE</scope>
    <source>
        <strain evidence="2">MF-IS2</strain>
    </source>
</reference>
<dbReference type="EMBL" id="MU151458">
    <property type="protein sequence ID" value="KAF9443581.1"/>
    <property type="molecule type" value="Genomic_DNA"/>
</dbReference>
<evidence type="ECO:0000313" key="3">
    <source>
        <dbReference type="Proteomes" id="UP000807342"/>
    </source>
</evidence>
<comment type="caution">
    <text evidence="2">The sequence shown here is derived from an EMBL/GenBank/DDBJ whole genome shotgun (WGS) entry which is preliminary data.</text>
</comment>
<organism evidence="2 3">
    <name type="scientific">Macrolepiota fuliginosa MF-IS2</name>
    <dbReference type="NCBI Taxonomy" id="1400762"/>
    <lineage>
        <taxon>Eukaryota</taxon>
        <taxon>Fungi</taxon>
        <taxon>Dikarya</taxon>
        <taxon>Basidiomycota</taxon>
        <taxon>Agaricomycotina</taxon>
        <taxon>Agaricomycetes</taxon>
        <taxon>Agaricomycetidae</taxon>
        <taxon>Agaricales</taxon>
        <taxon>Agaricineae</taxon>
        <taxon>Agaricaceae</taxon>
        <taxon>Macrolepiota</taxon>
    </lineage>
</organism>
<feature type="transmembrane region" description="Helical" evidence="1">
    <location>
        <begin position="65"/>
        <end position="83"/>
    </location>
</feature>
<dbReference type="OrthoDB" id="2645170at2759"/>
<protein>
    <submittedName>
        <fullName evidence="2">Uncharacterized protein</fullName>
    </submittedName>
</protein>
<dbReference type="AlphaFoldDB" id="A0A9P5X681"/>
<evidence type="ECO:0000256" key="1">
    <source>
        <dbReference type="SAM" id="Phobius"/>
    </source>
</evidence>
<evidence type="ECO:0000313" key="2">
    <source>
        <dbReference type="EMBL" id="KAF9443581.1"/>
    </source>
</evidence>
<name>A0A9P5X681_9AGAR</name>
<keyword evidence="1" id="KW-1133">Transmembrane helix</keyword>
<gene>
    <name evidence="2" type="ORF">P691DRAFT_778800</name>
</gene>
<keyword evidence="1" id="KW-0472">Membrane</keyword>
<dbReference type="Proteomes" id="UP000807342">
    <property type="component" value="Unassembled WGS sequence"/>
</dbReference>
<accession>A0A9P5X681</accession>
<feature type="transmembrane region" description="Helical" evidence="1">
    <location>
        <begin position="20"/>
        <end position="44"/>
    </location>
</feature>
<proteinExistence type="predicted"/>
<sequence>MTVFTLSPFGGCLSRVEGSILWINYLILLIYDVAMLVLIAYPTIQGYRSVHEHADLVRHVYVEGVLFYIYLLMVDIVCVTLQLTLSDDIFLFGIPVRTLRSILAARALLHLREYSRPNIQGFSATYMTDSTTEISNIRFN</sequence>